<sequence>MGHSDIVTGKVVIGGRPVTKSIPVVEFGLNQAHNVLLKGITYPSGIRSSVAQSIRPATALIMLVKSPASKYSEKWERAVRYDT</sequence>
<protein>
    <submittedName>
        <fullName evidence="1">Uncharacterized protein</fullName>
    </submittedName>
</protein>
<gene>
    <name evidence="1" type="ORF">O3M35_000503</name>
</gene>
<evidence type="ECO:0000313" key="2">
    <source>
        <dbReference type="Proteomes" id="UP001461498"/>
    </source>
</evidence>
<dbReference type="Proteomes" id="UP001461498">
    <property type="component" value="Unassembled WGS sequence"/>
</dbReference>
<dbReference type="AlphaFoldDB" id="A0AAW1DMR5"/>
<dbReference type="EMBL" id="JAPXFL010000001">
    <property type="protein sequence ID" value="KAK9511946.1"/>
    <property type="molecule type" value="Genomic_DNA"/>
</dbReference>
<accession>A0AAW1DMR5</accession>
<evidence type="ECO:0000313" key="1">
    <source>
        <dbReference type="EMBL" id="KAK9511946.1"/>
    </source>
</evidence>
<reference evidence="1 2" key="1">
    <citation type="submission" date="2022-12" db="EMBL/GenBank/DDBJ databases">
        <title>Chromosome-level genome assembly of true bugs.</title>
        <authorList>
            <person name="Ma L."/>
            <person name="Li H."/>
        </authorList>
    </citation>
    <scope>NUCLEOTIDE SEQUENCE [LARGE SCALE GENOMIC DNA]</scope>
    <source>
        <strain evidence="1">Lab_2022b</strain>
    </source>
</reference>
<proteinExistence type="predicted"/>
<comment type="caution">
    <text evidence="1">The sequence shown here is derived from an EMBL/GenBank/DDBJ whole genome shotgun (WGS) entry which is preliminary data.</text>
</comment>
<name>A0AAW1DMR5_9HEMI</name>
<keyword evidence="2" id="KW-1185">Reference proteome</keyword>
<organism evidence="1 2">
    <name type="scientific">Rhynocoris fuscipes</name>
    <dbReference type="NCBI Taxonomy" id="488301"/>
    <lineage>
        <taxon>Eukaryota</taxon>
        <taxon>Metazoa</taxon>
        <taxon>Ecdysozoa</taxon>
        <taxon>Arthropoda</taxon>
        <taxon>Hexapoda</taxon>
        <taxon>Insecta</taxon>
        <taxon>Pterygota</taxon>
        <taxon>Neoptera</taxon>
        <taxon>Paraneoptera</taxon>
        <taxon>Hemiptera</taxon>
        <taxon>Heteroptera</taxon>
        <taxon>Panheteroptera</taxon>
        <taxon>Cimicomorpha</taxon>
        <taxon>Reduviidae</taxon>
        <taxon>Harpactorinae</taxon>
        <taxon>Harpactorini</taxon>
        <taxon>Rhynocoris</taxon>
    </lineage>
</organism>